<dbReference type="AlphaFoldDB" id="A0AAD2CUZ0"/>
<accession>A0AAD2CUZ0</accession>
<sequence length="291" mass="34410">MSKRTVDNKSKQEGWIDWRTSSARAKLLEDLHNGTLPLEATELTAKNAWVFYQNKEGFENVVFAQFKARLADHRKQVKDKKAGVTGNKKKGWIDWRSNAALKAKNTITEDLVQGILPLEENVIPVEDLWTHYENEAGFEKVCFDQFKERLEAHREQVKTTLARSRYEEECLRHDRILFPREEVDDNGIPFFDLHPAKKLLEDDVAANKHASMKPEQLRQTREEYKVFPNSYFRPRIYQAVRKLKFINYLNYAREVKDKMLRSKQKINNEEEIDDIRKELFAVRRKKQKVVA</sequence>
<reference evidence="1" key="1">
    <citation type="submission" date="2023-08" db="EMBL/GenBank/DDBJ databases">
        <authorList>
            <person name="Audoor S."/>
            <person name="Bilcke G."/>
        </authorList>
    </citation>
    <scope>NUCLEOTIDE SEQUENCE</scope>
</reference>
<evidence type="ECO:0000313" key="2">
    <source>
        <dbReference type="Proteomes" id="UP001295423"/>
    </source>
</evidence>
<evidence type="ECO:0000313" key="1">
    <source>
        <dbReference type="EMBL" id="CAJ1945443.1"/>
    </source>
</evidence>
<comment type="caution">
    <text evidence="1">The sequence shown here is derived from an EMBL/GenBank/DDBJ whole genome shotgun (WGS) entry which is preliminary data.</text>
</comment>
<protein>
    <submittedName>
        <fullName evidence="1">Uncharacterized protein</fullName>
    </submittedName>
</protein>
<organism evidence="1 2">
    <name type="scientific">Cylindrotheca closterium</name>
    <dbReference type="NCBI Taxonomy" id="2856"/>
    <lineage>
        <taxon>Eukaryota</taxon>
        <taxon>Sar</taxon>
        <taxon>Stramenopiles</taxon>
        <taxon>Ochrophyta</taxon>
        <taxon>Bacillariophyta</taxon>
        <taxon>Bacillariophyceae</taxon>
        <taxon>Bacillariophycidae</taxon>
        <taxon>Bacillariales</taxon>
        <taxon>Bacillariaceae</taxon>
        <taxon>Cylindrotheca</taxon>
    </lineage>
</organism>
<dbReference type="Proteomes" id="UP001295423">
    <property type="component" value="Unassembled WGS sequence"/>
</dbReference>
<dbReference type="EMBL" id="CAKOGP040001424">
    <property type="protein sequence ID" value="CAJ1945443.1"/>
    <property type="molecule type" value="Genomic_DNA"/>
</dbReference>
<keyword evidence="2" id="KW-1185">Reference proteome</keyword>
<gene>
    <name evidence="1" type="ORF">CYCCA115_LOCUS9586</name>
</gene>
<name>A0AAD2CUZ0_9STRA</name>
<proteinExistence type="predicted"/>